<dbReference type="PANTHER" id="PTHR23389">
    <property type="entry name" value="CHROMOSOME TRANSMISSION FIDELITY FACTOR 18"/>
    <property type="match status" value="1"/>
</dbReference>
<dbReference type="Gene3D" id="3.40.50.10190">
    <property type="entry name" value="BRCT domain"/>
    <property type="match status" value="1"/>
</dbReference>
<evidence type="ECO:0000256" key="8">
    <source>
        <dbReference type="ARBA" id="ARBA00023027"/>
    </source>
</evidence>
<dbReference type="GO" id="GO:0005829">
    <property type="term" value="C:cytosol"/>
    <property type="evidence" value="ECO:0007669"/>
    <property type="project" value="TreeGrafter"/>
</dbReference>
<dbReference type="InterPro" id="IPR018239">
    <property type="entry name" value="DNA_ligase_AS"/>
</dbReference>
<evidence type="ECO:0000256" key="9">
    <source>
        <dbReference type="ARBA" id="ARBA00023204"/>
    </source>
</evidence>
<dbReference type="CDD" id="cd00114">
    <property type="entry name" value="LIGANc"/>
    <property type="match status" value="1"/>
</dbReference>
<keyword evidence="9 12" id="KW-0234">DNA repair</keyword>
<keyword evidence="2 12" id="KW-0436">Ligase</keyword>
<gene>
    <name evidence="12 15" type="primary">ligA</name>
    <name evidence="15" type="ORF">H9846_00950</name>
</gene>
<dbReference type="GO" id="GO:0006281">
    <property type="term" value="P:DNA repair"/>
    <property type="evidence" value="ECO:0007669"/>
    <property type="project" value="UniProtKB-KW"/>
</dbReference>
<reference evidence="15" key="1">
    <citation type="journal article" date="2021" name="PeerJ">
        <title>Extensive microbial diversity within the chicken gut microbiome revealed by metagenomics and culture.</title>
        <authorList>
            <person name="Gilroy R."/>
            <person name="Ravi A."/>
            <person name="Getino M."/>
            <person name="Pursley I."/>
            <person name="Horton D.L."/>
            <person name="Alikhan N.F."/>
            <person name="Baker D."/>
            <person name="Gharbi K."/>
            <person name="Hall N."/>
            <person name="Watson M."/>
            <person name="Adriaenssens E.M."/>
            <person name="Foster-Nyarko E."/>
            <person name="Jarju S."/>
            <person name="Secka A."/>
            <person name="Antonio M."/>
            <person name="Oren A."/>
            <person name="Chaudhuri R.R."/>
            <person name="La Ragione R."/>
            <person name="Hildebrand F."/>
            <person name="Pallen M.J."/>
        </authorList>
    </citation>
    <scope>NUCLEOTIDE SEQUENCE</scope>
    <source>
        <strain evidence="15">ChiHecec2B26-7398</strain>
    </source>
</reference>
<dbReference type="InterPro" id="IPR004150">
    <property type="entry name" value="NAD_DNA_ligase_OB"/>
</dbReference>
<dbReference type="EMBL" id="DXEI01000023">
    <property type="protein sequence ID" value="HIX94017.1"/>
    <property type="molecule type" value="Genomic_DNA"/>
</dbReference>
<dbReference type="Gene3D" id="1.10.150.20">
    <property type="entry name" value="5' to 3' exonuclease, C-terminal subdomain"/>
    <property type="match status" value="2"/>
</dbReference>
<dbReference type="GO" id="GO:0046872">
    <property type="term" value="F:metal ion binding"/>
    <property type="evidence" value="ECO:0007669"/>
    <property type="project" value="UniProtKB-KW"/>
</dbReference>
<sequence>MELSEARKRAEELRAIIEKNNRLYYDQDAPELEDFEYDALTRELKAIEAEYPQLVTASSPTQHVGGTASSKFSKVTHAVKMESLQDAFSLDELRDFDARVREAGVTPQYVVEAKIDGLSVSLEYRDGQLVRGSTRGDGVVGEDVTENLATIADIPKTLHGAPAFLEVRGEVYMPHSAFFRLKEQQELEDKTPFKNPRNAAAGSLRQKDAAITASRGLSIFVFNLQQCEGRSFATHHETLDYIKSLGFPVSPRYSVFANIEDAIREIETIGALRGTLEYDIDGAVIKVNDLAARRVLGSTNKFPRWAIAFKYPPEVKESVVRDIEVTVGRTGVLTPTAVFDPVFLAGTSVSRASLHNGDIIRNLGVGIGDTIQVRKAGDIIPEVIAVTAHAPGGRPFCMPDTCPSCGAPVVHLQDETALRCVNPECPAQSLRNLIHFASRDAMAIDGLGEAVAVQLTEKGLVHTVADLYALTEEDLLGLDKFKSKSAQNLLSAIERSKANNLDKLLFGLGIRNIGDKAAALLAEHFGSMDAVRAASPEQMCEIDGFGAVMAQSVQEFFAKEGTRDLLQRLADAGVNMRWTGAPKGTALAGMTLVVTGTLPTLSRQEAEALIAQNGGKAAGSVSKKTSYVVAGAAAGSKLTKAQALGIPVLDEAGLYALIQNGPHT</sequence>
<evidence type="ECO:0000313" key="16">
    <source>
        <dbReference type="Proteomes" id="UP000886751"/>
    </source>
</evidence>
<dbReference type="InterPro" id="IPR033136">
    <property type="entry name" value="DNA_ligase_CS"/>
</dbReference>
<dbReference type="Gene3D" id="6.20.10.30">
    <property type="match status" value="1"/>
</dbReference>
<evidence type="ECO:0000256" key="11">
    <source>
        <dbReference type="ARBA" id="ARBA00034005"/>
    </source>
</evidence>
<dbReference type="FunFam" id="1.10.150.20:FF:000006">
    <property type="entry name" value="DNA ligase"/>
    <property type="match status" value="1"/>
</dbReference>
<dbReference type="PIRSF" id="PIRSF001604">
    <property type="entry name" value="LigA"/>
    <property type="match status" value="1"/>
</dbReference>
<dbReference type="InterPro" id="IPR013840">
    <property type="entry name" value="DNAligase_N"/>
</dbReference>
<comment type="caution">
    <text evidence="15">The sequence shown here is derived from an EMBL/GenBank/DDBJ whole genome shotgun (WGS) entry which is preliminary data.</text>
</comment>
<keyword evidence="8 12" id="KW-0520">NAD</keyword>
<dbReference type="GO" id="GO:0006260">
    <property type="term" value="P:DNA replication"/>
    <property type="evidence" value="ECO:0007669"/>
    <property type="project" value="UniProtKB-KW"/>
</dbReference>
<dbReference type="FunFam" id="3.30.470.30:FF:000001">
    <property type="entry name" value="DNA ligase"/>
    <property type="match status" value="1"/>
</dbReference>
<dbReference type="AlphaFoldDB" id="A0A9D1XZ52"/>
<dbReference type="PROSITE" id="PS50172">
    <property type="entry name" value="BRCT"/>
    <property type="match status" value="1"/>
</dbReference>
<feature type="binding site" evidence="12">
    <location>
        <position position="402"/>
    </location>
    <ligand>
        <name>Zn(2+)</name>
        <dbReference type="ChEBI" id="CHEBI:29105"/>
    </ligand>
</feature>
<dbReference type="Proteomes" id="UP000886751">
    <property type="component" value="Unassembled WGS sequence"/>
</dbReference>
<dbReference type="Pfam" id="PF14520">
    <property type="entry name" value="HHH_5"/>
    <property type="match status" value="1"/>
</dbReference>
<dbReference type="NCBIfam" id="TIGR00575">
    <property type="entry name" value="dnlj"/>
    <property type="match status" value="1"/>
</dbReference>
<dbReference type="InterPro" id="IPR041663">
    <property type="entry name" value="DisA/LigA_HHH"/>
</dbReference>
<evidence type="ECO:0000256" key="2">
    <source>
        <dbReference type="ARBA" id="ARBA00022598"/>
    </source>
</evidence>
<evidence type="ECO:0000256" key="13">
    <source>
        <dbReference type="RuleBase" id="RU000618"/>
    </source>
</evidence>
<dbReference type="PANTHER" id="PTHR23389:SF9">
    <property type="entry name" value="DNA LIGASE"/>
    <property type="match status" value="1"/>
</dbReference>
<dbReference type="GO" id="GO:0003677">
    <property type="term" value="F:DNA binding"/>
    <property type="evidence" value="ECO:0007669"/>
    <property type="project" value="InterPro"/>
</dbReference>
<feature type="binding site" evidence="12">
    <location>
        <position position="405"/>
    </location>
    <ligand>
        <name>Zn(2+)</name>
        <dbReference type="ChEBI" id="CHEBI:29105"/>
    </ligand>
</feature>
<evidence type="ECO:0000256" key="6">
    <source>
        <dbReference type="ARBA" id="ARBA00022833"/>
    </source>
</evidence>
<evidence type="ECO:0000259" key="14">
    <source>
        <dbReference type="PROSITE" id="PS50172"/>
    </source>
</evidence>
<feature type="binding site" evidence="12">
    <location>
        <position position="170"/>
    </location>
    <ligand>
        <name>NAD(+)</name>
        <dbReference type="ChEBI" id="CHEBI:57540"/>
    </ligand>
</feature>
<dbReference type="InterPro" id="IPR013839">
    <property type="entry name" value="DNAligase_adenylation"/>
</dbReference>
<dbReference type="InterPro" id="IPR003583">
    <property type="entry name" value="Hlx-hairpin-Hlx_DNA-bd_motif"/>
</dbReference>
<comment type="similarity">
    <text evidence="12">Belongs to the NAD-dependent DNA ligase family. LigA subfamily.</text>
</comment>
<dbReference type="InterPro" id="IPR001357">
    <property type="entry name" value="BRCT_dom"/>
</dbReference>
<keyword evidence="3 12" id="KW-0235">DNA replication</keyword>
<comment type="function">
    <text evidence="1 12">DNA ligase that catalyzes the formation of phosphodiester linkages between 5'-phosphoryl and 3'-hydroxyl groups in double-stranded DNA using NAD as a coenzyme and as the energy source for the reaction. It is essential for DNA replication and repair of damaged DNA.</text>
</comment>
<accession>A0A9D1XZ52</accession>
<dbReference type="Pfam" id="PF00533">
    <property type="entry name" value="BRCT"/>
    <property type="match status" value="1"/>
</dbReference>
<dbReference type="InterPro" id="IPR012340">
    <property type="entry name" value="NA-bd_OB-fold"/>
</dbReference>
<feature type="binding site" evidence="12">
    <location>
        <position position="286"/>
    </location>
    <ligand>
        <name>NAD(+)</name>
        <dbReference type="ChEBI" id="CHEBI:57540"/>
    </ligand>
</feature>
<keyword evidence="4 12" id="KW-0479">Metal-binding</keyword>
<dbReference type="Gene3D" id="1.10.287.610">
    <property type="entry name" value="Helix hairpin bin"/>
    <property type="match status" value="1"/>
</dbReference>
<feature type="binding site" evidence="12">
    <location>
        <begin position="34"/>
        <end position="38"/>
    </location>
    <ligand>
        <name>NAD(+)</name>
        <dbReference type="ChEBI" id="CHEBI:57540"/>
    </ligand>
</feature>
<protein>
    <recommendedName>
        <fullName evidence="12 13">DNA ligase</fullName>
        <ecNumber evidence="12 13">6.5.1.2</ecNumber>
    </recommendedName>
    <alternativeName>
        <fullName evidence="12">Polydeoxyribonucleotide synthase [NAD(+)]</fullName>
    </alternativeName>
</protein>
<organism evidence="15 16">
    <name type="scientific">Candidatus Gemmiger excrementipullorum</name>
    <dbReference type="NCBI Taxonomy" id="2838610"/>
    <lineage>
        <taxon>Bacteria</taxon>
        <taxon>Bacillati</taxon>
        <taxon>Bacillota</taxon>
        <taxon>Clostridia</taxon>
        <taxon>Eubacteriales</taxon>
        <taxon>Gemmiger</taxon>
    </lineage>
</organism>
<feature type="binding site" evidence="12">
    <location>
        <begin position="83"/>
        <end position="84"/>
    </location>
    <ligand>
        <name>NAD(+)</name>
        <dbReference type="ChEBI" id="CHEBI:57540"/>
    </ligand>
</feature>
<dbReference type="PROSITE" id="PS01055">
    <property type="entry name" value="DNA_LIGASE_N1"/>
    <property type="match status" value="1"/>
</dbReference>
<dbReference type="SMART" id="SM00532">
    <property type="entry name" value="LIGANc"/>
    <property type="match status" value="1"/>
</dbReference>
<feature type="active site" description="N6-AMP-lysine intermediate" evidence="12">
    <location>
        <position position="114"/>
    </location>
</feature>
<dbReference type="Pfam" id="PF03119">
    <property type="entry name" value="DNA_ligase_ZBD"/>
    <property type="match status" value="1"/>
</dbReference>
<feature type="binding site" evidence="12">
    <location>
        <position position="112"/>
    </location>
    <ligand>
        <name>NAD(+)</name>
        <dbReference type="ChEBI" id="CHEBI:57540"/>
    </ligand>
</feature>
<dbReference type="Gene3D" id="2.40.50.140">
    <property type="entry name" value="Nucleic acid-binding proteins"/>
    <property type="match status" value="1"/>
</dbReference>
<keyword evidence="10 12" id="KW-0464">Manganese</keyword>
<comment type="catalytic activity">
    <reaction evidence="11 12 13">
        <text>NAD(+) + (deoxyribonucleotide)n-3'-hydroxyl + 5'-phospho-(deoxyribonucleotide)m = (deoxyribonucleotide)n+m + AMP + beta-nicotinamide D-nucleotide.</text>
        <dbReference type="EC" id="6.5.1.2"/>
    </reaction>
</comment>
<dbReference type="InterPro" id="IPR004149">
    <property type="entry name" value="Znf_DNAligase_C4"/>
</dbReference>
<comment type="cofactor">
    <cofactor evidence="12">
        <name>Mg(2+)</name>
        <dbReference type="ChEBI" id="CHEBI:18420"/>
    </cofactor>
    <cofactor evidence="12">
        <name>Mn(2+)</name>
        <dbReference type="ChEBI" id="CHEBI:29035"/>
    </cofactor>
</comment>
<reference evidence="15" key="2">
    <citation type="submission" date="2021-04" db="EMBL/GenBank/DDBJ databases">
        <authorList>
            <person name="Gilroy R."/>
        </authorList>
    </citation>
    <scope>NUCLEOTIDE SEQUENCE</scope>
    <source>
        <strain evidence="15">ChiHecec2B26-7398</strain>
    </source>
</reference>
<dbReference type="FunFam" id="1.10.150.20:FF:000007">
    <property type="entry name" value="DNA ligase"/>
    <property type="match status" value="1"/>
</dbReference>
<keyword evidence="7 12" id="KW-0460">Magnesium</keyword>
<dbReference type="InterPro" id="IPR010994">
    <property type="entry name" value="RuvA_2-like"/>
</dbReference>
<evidence type="ECO:0000256" key="5">
    <source>
        <dbReference type="ARBA" id="ARBA00022763"/>
    </source>
</evidence>
<keyword evidence="6 12" id="KW-0862">Zinc</keyword>
<dbReference type="NCBIfam" id="NF005932">
    <property type="entry name" value="PRK07956.1"/>
    <property type="match status" value="1"/>
</dbReference>
<dbReference type="Pfam" id="PF03120">
    <property type="entry name" value="OB_DNA_ligase"/>
    <property type="match status" value="1"/>
</dbReference>
<dbReference type="SUPFAM" id="SSF52113">
    <property type="entry name" value="BRCT domain"/>
    <property type="match status" value="1"/>
</dbReference>
<evidence type="ECO:0000256" key="12">
    <source>
        <dbReference type="HAMAP-Rule" id="MF_01588"/>
    </source>
</evidence>
<keyword evidence="5 12" id="KW-0227">DNA damage</keyword>
<evidence type="ECO:0000256" key="4">
    <source>
        <dbReference type="ARBA" id="ARBA00022723"/>
    </source>
</evidence>
<feature type="binding site" evidence="12">
    <location>
        <position position="135"/>
    </location>
    <ligand>
        <name>NAD(+)</name>
        <dbReference type="ChEBI" id="CHEBI:57540"/>
    </ligand>
</feature>
<evidence type="ECO:0000256" key="3">
    <source>
        <dbReference type="ARBA" id="ARBA00022705"/>
    </source>
</evidence>
<feature type="binding site" evidence="12">
    <location>
        <position position="310"/>
    </location>
    <ligand>
        <name>NAD(+)</name>
        <dbReference type="ChEBI" id="CHEBI:57540"/>
    </ligand>
</feature>
<dbReference type="HAMAP" id="MF_01588">
    <property type="entry name" value="DNA_ligase_A"/>
    <property type="match status" value="1"/>
</dbReference>
<name>A0A9D1XZ52_9FIRM</name>
<dbReference type="Pfam" id="PF01653">
    <property type="entry name" value="DNA_ligase_aden"/>
    <property type="match status" value="1"/>
</dbReference>
<evidence type="ECO:0000256" key="1">
    <source>
        <dbReference type="ARBA" id="ARBA00004067"/>
    </source>
</evidence>
<evidence type="ECO:0000256" key="10">
    <source>
        <dbReference type="ARBA" id="ARBA00023211"/>
    </source>
</evidence>
<dbReference type="SUPFAM" id="SSF56091">
    <property type="entry name" value="DNA ligase/mRNA capping enzyme, catalytic domain"/>
    <property type="match status" value="1"/>
</dbReference>
<evidence type="ECO:0000256" key="7">
    <source>
        <dbReference type="ARBA" id="ARBA00022842"/>
    </source>
</evidence>
<dbReference type="GO" id="GO:0003911">
    <property type="term" value="F:DNA ligase (NAD+) activity"/>
    <property type="evidence" value="ECO:0007669"/>
    <property type="project" value="UniProtKB-UniRule"/>
</dbReference>
<dbReference type="SMART" id="SM00292">
    <property type="entry name" value="BRCT"/>
    <property type="match status" value="1"/>
</dbReference>
<feature type="domain" description="BRCT" evidence="14">
    <location>
        <begin position="582"/>
        <end position="664"/>
    </location>
</feature>
<comment type="caution">
    <text evidence="12">Lacks conserved residue(s) required for the propagation of feature annotation.</text>
</comment>
<dbReference type="PROSITE" id="PS01056">
    <property type="entry name" value="DNA_LIGASE_N2"/>
    <property type="match status" value="1"/>
</dbReference>
<dbReference type="SMART" id="SM00278">
    <property type="entry name" value="HhH1"/>
    <property type="match status" value="3"/>
</dbReference>
<dbReference type="Gene3D" id="3.30.470.30">
    <property type="entry name" value="DNA ligase/mRNA capping enzyme"/>
    <property type="match status" value="1"/>
</dbReference>
<evidence type="ECO:0000313" key="15">
    <source>
        <dbReference type="EMBL" id="HIX94017.1"/>
    </source>
</evidence>
<dbReference type="SUPFAM" id="SSF50249">
    <property type="entry name" value="Nucleic acid-binding proteins"/>
    <property type="match status" value="1"/>
</dbReference>
<feature type="binding site" evidence="12">
    <location>
        <position position="425"/>
    </location>
    <ligand>
        <name>Zn(2+)</name>
        <dbReference type="ChEBI" id="CHEBI:29105"/>
    </ligand>
</feature>
<dbReference type="Pfam" id="PF12826">
    <property type="entry name" value="HHH_2"/>
    <property type="match status" value="1"/>
</dbReference>
<dbReference type="InterPro" id="IPR001679">
    <property type="entry name" value="DNA_ligase"/>
</dbReference>
<dbReference type="InterPro" id="IPR036420">
    <property type="entry name" value="BRCT_dom_sf"/>
</dbReference>
<dbReference type="EC" id="6.5.1.2" evidence="12 13"/>
<proteinExistence type="inferred from homology"/>
<dbReference type="SUPFAM" id="SSF47781">
    <property type="entry name" value="RuvA domain 2-like"/>
    <property type="match status" value="1"/>
</dbReference>